<proteinExistence type="inferred from homology"/>
<dbReference type="Pfam" id="PF03399">
    <property type="entry name" value="SAC3_GANP"/>
    <property type="match status" value="1"/>
</dbReference>
<feature type="compositionally biased region" description="Basic and acidic residues" evidence="26">
    <location>
        <begin position="346"/>
        <end position="364"/>
    </location>
</feature>
<evidence type="ECO:0000256" key="7">
    <source>
        <dbReference type="ARBA" id="ARBA00022454"/>
    </source>
</evidence>
<feature type="region of interest" description="Disordered" evidence="26">
    <location>
        <begin position="1945"/>
        <end position="1973"/>
    </location>
</feature>
<dbReference type="Pfam" id="PF16768">
    <property type="entry name" value="NupH_GANP"/>
    <property type="match status" value="1"/>
</dbReference>
<comment type="catalytic activity">
    <reaction evidence="22">
        <text>L-lysyl-[histone] + acetyl-CoA = N(6)-acetyl-L-lysyl-[histone] + CoA + H(+)</text>
        <dbReference type="Rhea" id="RHEA:21992"/>
        <dbReference type="Rhea" id="RHEA-COMP:9845"/>
        <dbReference type="Rhea" id="RHEA-COMP:11338"/>
        <dbReference type="ChEBI" id="CHEBI:15378"/>
        <dbReference type="ChEBI" id="CHEBI:29969"/>
        <dbReference type="ChEBI" id="CHEBI:57287"/>
        <dbReference type="ChEBI" id="CHEBI:57288"/>
        <dbReference type="ChEBI" id="CHEBI:61930"/>
        <dbReference type="EC" id="2.3.1.48"/>
    </reaction>
    <physiologicalReaction direction="left-to-right" evidence="22">
        <dbReference type="Rhea" id="RHEA:21993"/>
    </physiologicalReaction>
</comment>
<dbReference type="Gene3D" id="6.10.250.1340">
    <property type="match status" value="1"/>
</dbReference>
<evidence type="ECO:0000256" key="26">
    <source>
        <dbReference type="SAM" id="MobiDB-lite"/>
    </source>
</evidence>
<feature type="region of interest" description="Disordered" evidence="26">
    <location>
        <begin position="223"/>
        <end position="429"/>
    </location>
</feature>
<dbReference type="InterPro" id="IPR005062">
    <property type="entry name" value="SAC3/GANP/THP3_conserved"/>
</dbReference>
<dbReference type="FunFam" id="1.25.40.990:FF:000003">
    <property type="entry name" value="germinal-center associated nuclear protein isoform X2"/>
    <property type="match status" value="1"/>
</dbReference>
<feature type="compositionally biased region" description="Pro residues" evidence="26">
    <location>
        <begin position="1091"/>
        <end position="1126"/>
    </location>
</feature>
<keyword evidence="20" id="KW-0012">Acyltransferase</keyword>
<dbReference type="Pfam" id="PF16769">
    <property type="entry name" value="MCM3AP_GANP"/>
    <property type="match status" value="2"/>
</dbReference>
<keyword evidence="9" id="KW-0963">Cytoplasm</keyword>
<keyword evidence="19" id="KW-0539">Nucleus</keyword>
<dbReference type="GO" id="GO:0005643">
    <property type="term" value="C:nuclear pore"/>
    <property type="evidence" value="ECO:0007669"/>
    <property type="project" value="UniProtKB-SubCell"/>
</dbReference>
<dbReference type="Proteomes" id="UP000700334">
    <property type="component" value="Unassembled WGS sequence"/>
</dbReference>
<dbReference type="GO" id="GO:0005694">
    <property type="term" value="C:chromosome"/>
    <property type="evidence" value="ECO:0007669"/>
    <property type="project" value="UniProtKB-SubCell"/>
</dbReference>
<organism evidence="31 32">
    <name type="scientific">Galemys pyrenaicus</name>
    <name type="common">Iberian desman</name>
    <name type="synonym">Pyrenean desman</name>
    <dbReference type="NCBI Taxonomy" id="202257"/>
    <lineage>
        <taxon>Eukaryota</taxon>
        <taxon>Metazoa</taxon>
        <taxon>Chordata</taxon>
        <taxon>Craniata</taxon>
        <taxon>Vertebrata</taxon>
        <taxon>Euteleostomi</taxon>
        <taxon>Mammalia</taxon>
        <taxon>Eutheria</taxon>
        <taxon>Laurasiatheria</taxon>
        <taxon>Eulipotyphla</taxon>
        <taxon>Talpidae</taxon>
        <taxon>Galemys</taxon>
    </lineage>
</organism>
<evidence type="ECO:0000256" key="12">
    <source>
        <dbReference type="ARBA" id="ARBA00022816"/>
    </source>
</evidence>
<evidence type="ECO:0000313" key="31">
    <source>
        <dbReference type="EMBL" id="KAG8516569.1"/>
    </source>
</evidence>
<evidence type="ECO:0000256" key="23">
    <source>
        <dbReference type="ARBA" id="ARBA00055631"/>
    </source>
</evidence>
<dbReference type="Pfam" id="PF16766">
    <property type="entry name" value="CID_GANP"/>
    <property type="match status" value="1"/>
</dbReference>
<evidence type="ECO:0000259" key="28">
    <source>
        <dbReference type="Pfam" id="PF16766"/>
    </source>
</evidence>
<dbReference type="GO" id="GO:0005654">
    <property type="term" value="C:nucleoplasm"/>
    <property type="evidence" value="ECO:0007669"/>
    <property type="project" value="UniProtKB-SubCell"/>
</dbReference>
<evidence type="ECO:0000259" key="27">
    <source>
        <dbReference type="Pfam" id="PF03399"/>
    </source>
</evidence>
<dbReference type="EC" id="2.3.1.48" evidence="5"/>
<evidence type="ECO:0000256" key="9">
    <source>
        <dbReference type="ARBA" id="ARBA00022490"/>
    </source>
</evidence>
<keyword evidence="10" id="KW-0597">Phosphoprotein</keyword>
<dbReference type="InterPro" id="IPR031910">
    <property type="entry name" value="GANP_CID_dom"/>
</dbReference>
<sequence>MNPASPFGAPPPGGFPPPGSSVGTFQAKAPFRFGQPPLFGQSSPLPAKSAGLAPAPGFAAPSGAIPPAPAHTLGFPQTANVGLFSGLEHTPAFAATSGPPGSSVPANPGFAFKSPSVGAFQSPSPFGPEAGEIANPSFGKTDFGFKPLQNSVFRPILGPESEPEKTQSQIASGFFTFSHPSSSGTGGLAPFSFSQVTSASATSSHFTFPKPVASNTASPVFTASLSSQNSEEEKRGPKSLFGGPGSFASFPGSSSASLGEPFPGGKPGARQGCEEAVPQTEPLPNLMKGLKRKEDQDRSPRRQGHDAAEDPDPLSRGDHPPDKRPVRLNRPRGGSLFGRTIQDVFKSNKEAGRLGSKESKRETGCSESAESDPMAVLGGSPSVLAPSRLPGVNKEEETEIRDKKEDSLRGTPGRPSKRSESTDSLGGLSPAEATAIQCKNIPDYLNDRAVLENHFGKIAKVQRIYTRRSKKLAVVYFFDHASAALARKKGKGLHEDVVIFWHKKKISPNKKSFSLKEIKPGDGEASQGTEETAFPHCSLGKPAARATAGGLPSKRCGRCPVLAVCRPEPLAQDRRGGDSPVKKPGLLKFEGDPFDSGSEGPEGLGPCVSSLSALIGTVAETSEEKYRLLDQRDRVMRQAVRVRRTGLDKARTVVGTCPDMCPEKERYMRETRSQLSVFEVIPGTDQVGLSAPPLSCKETSRFSPRVRACLGAVGGPHLYGPGAGSALSPPCQVDHAAAVKEYSRSSADQEEPLPHELRPAAVLSRTMDHLVTQIMDQKEGSLRDWYDFVWNRTRGIRKDITQQHLCDPVTVSLIERCTRFHIHCAHFMCEEPMSSFDAKINNENMTKCLQSLKEMYQDLRGRGVLCAGEAEFQGYNVLLSLNKGDILREVQQFHPAVRNSAEVRFAVQAFAALNSNNFVRFFKLVQSAPYLSACLLHCYFNQIRRGALRALSVAYTVSTQRAAAFPLEGLVRTLLFRDGEEAADFLSCHGLSVSEGYVELSRTAFLEPEGPCRARKSELISRKLAVSVGEIVHGGPLPPAPRHMPVCSFNSQNKYVGESLAAELPGAAQGAGLDAAGGGGGETGDEADTPLPAPQPLPAPTAAPPSLLPAPSLLPPPELLPAPPTPVFTDASPPSTRCGVLGDGRACTRHRPLTPPQALAQVVDELIREVVQKDLEDVGAAAAAFAATALGVSSAAADELLAATTADLLQHVAAEEVARAQEREAEARRRAEEEQRLEEERERTLAQLSQGLAAELTERVLTECVQEACAQELRSAVEMDRRARVARCCEHVCAHLLDLFLAEAVFQTAKETLQELQCFCKYLQRWREAVAARKKLRRQMRAFPAAPCCVDMNARLQALAPSAECPITRENLAKGLLDLGHAGRVGVSCTRLRWLRNKTAHQMKVQHFHSLLLRSAPPGPWLPPGCPVPWARPRPLGLAALARPLGTGPSPLCSCSDAAWAPLDLPSLVAEHLPALRECVFWKLVLVLPDGAELPPGSPGRALANWLKVKFVGDGSAAADVPADVPGVRTLALTHSRGSSGGRAVSVNVCVKVAHGVLSDRALDAVETQRELLGASGLLLLLPPKERRGDAVEESMYWLSALLRLRHLLEAKPFQPALPLAVLVPGLGAANAKKDVEDGLMLRDLVSAELVSDYTVLGMPDTVSDAQGTAKVSRAVQWLLTRCPRTLDLCCQTLVQFVEDGVSREFSGRFFHDRRERRRGGLASQEPGAVVELFNSVLRFLAAAASSPQLCDLSWPVAEFARAGGSRLLPHLRWNSPEHLAWLKQAVLGFQLPQVDLPPPGAPWLPVCAMVVQYASQIPSSRQTRPMLQSQVESLLRRTYLRWRGRSPAPDRAAGPSASQVPWDDVIALCIHHKLRDWTPPRLPVVPEALSEDGQVCVYFFKSDLKKYGVPPSWEQARTQTRKELQLGQGRSAARSFLPSANELSALSPPECRRGLRSPKPSTEGLPGGGGELLRGASAQELLTQCLSRGLLLEKEESRRFEDQLQQWLSEDSGAHPEPPALPLYLPQTLVSLPQTLGLGLRPAASPQPRGGTRERERPAAATGTSLTERLEHLERLIRSSREESAATELHLSALLDMVDI</sequence>
<evidence type="ECO:0000256" key="1">
    <source>
        <dbReference type="ARBA" id="ARBA00004286"/>
    </source>
</evidence>
<comment type="similarity">
    <text evidence="21">Belongs to the SAC3 family.</text>
</comment>
<dbReference type="SUPFAM" id="SSF54928">
    <property type="entry name" value="RNA-binding domain, RBD"/>
    <property type="match status" value="1"/>
</dbReference>
<feature type="compositionally biased region" description="Low complexity" evidence="26">
    <location>
        <begin position="246"/>
        <end position="259"/>
    </location>
</feature>
<keyword evidence="32" id="KW-1185">Reference proteome</keyword>
<evidence type="ECO:0000256" key="4">
    <source>
        <dbReference type="ARBA" id="ARBA00004642"/>
    </source>
</evidence>
<dbReference type="PANTHER" id="PTHR12436:SF3">
    <property type="entry name" value="GERMINAL-CENTER ASSOCIATED NUCLEAR PROTEIN"/>
    <property type="match status" value="1"/>
</dbReference>
<dbReference type="CDD" id="cd12443">
    <property type="entry name" value="RRM_MCM3A_like"/>
    <property type="match status" value="1"/>
</dbReference>
<protein>
    <recommendedName>
        <fullName evidence="24">Germinal-center associated nuclear protein</fullName>
        <ecNumber evidence="5">2.3.1.48</ecNumber>
    </recommendedName>
</protein>
<evidence type="ECO:0000259" key="30">
    <source>
        <dbReference type="Pfam" id="PF16769"/>
    </source>
</evidence>
<dbReference type="GO" id="GO:0061733">
    <property type="term" value="F:protein-lysine-acetyltransferase activity"/>
    <property type="evidence" value="ECO:0007669"/>
    <property type="project" value="UniProtKB-EC"/>
</dbReference>
<dbReference type="Gene3D" id="1.25.40.990">
    <property type="match status" value="1"/>
</dbReference>
<feature type="region of interest" description="Disordered" evidence="26">
    <location>
        <begin position="1071"/>
        <end position="1135"/>
    </location>
</feature>
<gene>
    <name evidence="31" type="ORF">J0S82_007140</name>
</gene>
<keyword evidence="12" id="KW-0509">mRNA transport</keyword>
<accession>A0A8J6A748</accession>
<evidence type="ECO:0000256" key="16">
    <source>
        <dbReference type="ARBA" id="ARBA00023010"/>
    </source>
</evidence>
<keyword evidence="8" id="KW-0488">Methylation</keyword>
<dbReference type="GO" id="GO:0003676">
    <property type="term" value="F:nucleic acid binding"/>
    <property type="evidence" value="ECO:0007669"/>
    <property type="project" value="InterPro"/>
</dbReference>
<feature type="domain" description="Germinal-centre associated nuclear protein nucleoporin homology" evidence="29">
    <location>
        <begin position="2"/>
        <end position="290"/>
    </location>
</feature>
<evidence type="ECO:0000313" key="32">
    <source>
        <dbReference type="Proteomes" id="UP000700334"/>
    </source>
</evidence>
<dbReference type="GO" id="GO:0005737">
    <property type="term" value="C:cytoplasm"/>
    <property type="evidence" value="ECO:0007669"/>
    <property type="project" value="UniProtKB-SubCell"/>
</dbReference>
<keyword evidence="18" id="KW-0906">Nuclear pore complex</keyword>
<comment type="function">
    <text evidence="23">As a component of the TREX-2 complex, involved in the export of mRNAs to the cytoplasm through the nuclear pores. Through the acetylation of histones, affects the assembly of nucleosomes at immunoglobulin variable region genes and promotes the recruitment and positioning of transcription complex to favor DNA cytosine deaminase AICDA/AID targeting, hence promoting somatic hypermutations.</text>
</comment>
<keyword evidence="13" id="KW-0391">Immunity</keyword>
<feature type="compositionally biased region" description="Basic and acidic residues" evidence="26">
    <location>
        <begin position="292"/>
        <end position="325"/>
    </location>
</feature>
<feature type="domain" description="SAC3/GANP/THP3 conserved" evidence="27">
    <location>
        <begin position="731"/>
        <end position="994"/>
    </location>
</feature>
<dbReference type="PANTHER" id="PTHR12436">
    <property type="entry name" value="80 KDA MCM3-ASSOCIATED PROTEIN"/>
    <property type="match status" value="1"/>
</dbReference>
<feature type="compositionally biased region" description="Pro residues" evidence="26">
    <location>
        <begin position="8"/>
        <end position="19"/>
    </location>
</feature>
<dbReference type="GO" id="GO:0015031">
    <property type="term" value="P:protein transport"/>
    <property type="evidence" value="ECO:0007669"/>
    <property type="project" value="UniProtKB-KW"/>
</dbReference>
<evidence type="ECO:0000256" key="18">
    <source>
        <dbReference type="ARBA" id="ARBA00023132"/>
    </source>
</evidence>
<keyword evidence="16" id="KW-0811">Translocation</keyword>
<feature type="region of interest" description="Disordered" evidence="26">
    <location>
        <begin position="1"/>
        <end position="60"/>
    </location>
</feature>
<evidence type="ECO:0000256" key="14">
    <source>
        <dbReference type="ARBA" id="ARBA00022927"/>
    </source>
</evidence>
<comment type="caution">
    <text evidence="31">The sequence shown here is derived from an EMBL/GenBank/DDBJ whole genome shotgun (WGS) entry which is preliminary data.</text>
</comment>
<keyword evidence="11" id="KW-0808">Transferase</keyword>
<dbReference type="GO" id="GO:0070390">
    <property type="term" value="C:transcription export complex 2"/>
    <property type="evidence" value="ECO:0007669"/>
    <property type="project" value="TreeGrafter"/>
</dbReference>
<feature type="region of interest" description="Disordered" evidence="26">
    <location>
        <begin position="514"/>
        <end position="534"/>
    </location>
</feature>
<dbReference type="InterPro" id="IPR034265">
    <property type="entry name" value="MCM3AP_RRM"/>
</dbReference>
<keyword evidence="14" id="KW-0653">Protein transport</keyword>
<feature type="compositionally biased region" description="Low complexity" evidence="26">
    <location>
        <begin position="50"/>
        <end position="60"/>
    </location>
</feature>
<evidence type="ECO:0000256" key="17">
    <source>
        <dbReference type="ARBA" id="ARBA00023054"/>
    </source>
</evidence>
<keyword evidence="15" id="KW-0007">Acetylation</keyword>
<dbReference type="GO" id="GO:0006406">
    <property type="term" value="P:mRNA export from nucleus"/>
    <property type="evidence" value="ECO:0007669"/>
    <property type="project" value="TreeGrafter"/>
</dbReference>
<feature type="domain" description="Germinal-centre associated nuclear protein CID" evidence="28">
    <location>
        <begin position="1245"/>
        <end position="1314"/>
    </location>
</feature>
<feature type="region of interest" description="Disordered" evidence="26">
    <location>
        <begin position="2039"/>
        <end position="2068"/>
    </location>
</feature>
<dbReference type="OrthoDB" id="21502at2759"/>
<dbReference type="InterPro" id="IPR031908">
    <property type="entry name" value="NupH_GANP"/>
</dbReference>
<evidence type="ECO:0000256" key="13">
    <source>
        <dbReference type="ARBA" id="ARBA00022859"/>
    </source>
</evidence>
<feature type="domain" description="Germinal-centre associated nuclear protein MCM3AP" evidence="30">
    <location>
        <begin position="1342"/>
        <end position="1416"/>
    </location>
</feature>
<keyword evidence="7" id="KW-0158">Chromosome</keyword>
<evidence type="ECO:0000256" key="24">
    <source>
        <dbReference type="ARBA" id="ARBA00069544"/>
    </source>
</evidence>
<dbReference type="InterPro" id="IPR031907">
    <property type="entry name" value="MCM3AP_GANP"/>
</dbReference>
<dbReference type="InterPro" id="IPR045107">
    <property type="entry name" value="SAC3/GANP/THP3"/>
</dbReference>
<evidence type="ECO:0000256" key="11">
    <source>
        <dbReference type="ARBA" id="ARBA00022679"/>
    </source>
</evidence>
<dbReference type="GO" id="GO:0002376">
    <property type="term" value="P:immune system process"/>
    <property type="evidence" value="ECO:0007669"/>
    <property type="project" value="UniProtKB-KW"/>
</dbReference>
<feature type="domain" description="Germinal-centre associated nuclear protein MCM3AP" evidence="30">
    <location>
        <begin position="1456"/>
        <end position="2097"/>
    </location>
</feature>
<evidence type="ECO:0000256" key="2">
    <source>
        <dbReference type="ARBA" id="ARBA00004496"/>
    </source>
</evidence>
<dbReference type="InterPro" id="IPR035979">
    <property type="entry name" value="RBD_domain_sf"/>
</dbReference>
<keyword evidence="6" id="KW-0813">Transport</keyword>
<evidence type="ECO:0000256" key="19">
    <source>
        <dbReference type="ARBA" id="ARBA00023242"/>
    </source>
</evidence>
<evidence type="ECO:0000256" key="10">
    <source>
        <dbReference type="ARBA" id="ARBA00022553"/>
    </source>
</evidence>
<evidence type="ECO:0000256" key="3">
    <source>
        <dbReference type="ARBA" id="ARBA00004567"/>
    </source>
</evidence>
<evidence type="ECO:0000256" key="6">
    <source>
        <dbReference type="ARBA" id="ARBA00022448"/>
    </source>
</evidence>
<evidence type="ECO:0000256" key="20">
    <source>
        <dbReference type="ARBA" id="ARBA00023315"/>
    </source>
</evidence>
<feature type="coiled-coil region" evidence="25">
    <location>
        <begin position="1214"/>
        <end position="1247"/>
    </location>
</feature>
<evidence type="ECO:0000256" key="5">
    <source>
        <dbReference type="ARBA" id="ARBA00013184"/>
    </source>
</evidence>
<evidence type="ECO:0000256" key="22">
    <source>
        <dbReference type="ARBA" id="ARBA00048940"/>
    </source>
</evidence>
<comment type="subcellular location">
    <subcellularLocation>
        <location evidence="1">Chromosome</location>
    </subcellularLocation>
    <subcellularLocation>
        <location evidence="2">Cytoplasm</location>
    </subcellularLocation>
    <subcellularLocation>
        <location evidence="3">Nucleus</location>
        <location evidence="3">Nuclear pore complex</location>
    </subcellularLocation>
    <subcellularLocation>
        <location evidence="4">Nucleus</location>
        <location evidence="4">Nucleoplasm</location>
    </subcellularLocation>
</comment>
<evidence type="ECO:0000259" key="29">
    <source>
        <dbReference type="Pfam" id="PF16768"/>
    </source>
</evidence>
<evidence type="ECO:0000256" key="8">
    <source>
        <dbReference type="ARBA" id="ARBA00022481"/>
    </source>
</evidence>
<reference evidence="31" key="1">
    <citation type="journal article" date="2021" name="Evol. Appl.">
        <title>The genome of the Pyrenean desman and the effects of bottlenecks and inbreeding on the genomic landscape of an endangered species.</title>
        <authorList>
            <person name="Escoda L."/>
            <person name="Castresana J."/>
        </authorList>
    </citation>
    <scope>NUCLEOTIDE SEQUENCE</scope>
    <source>
        <strain evidence="31">IBE-C5619</strain>
    </source>
</reference>
<evidence type="ECO:0000256" key="25">
    <source>
        <dbReference type="SAM" id="Coils"/>
    </source>
</evidence>
<evidence type="ECO:0000256" key="15">
    <source>
        <dbReference type="ARBA" id="ARBA00022990"/>
    </source>
</evidence>
<keyword evidence="17 25" id="KW-0175">Coiled coil</keyword>
<evidence type="ECO:0000256" key="21">
    <source>
        <dbReference type="ARBA" id="ARBA00038443"/>
    </source>
</evidence>
<name>A0A8J6A748_GALPY</name>
<dbReference type="EMBL" id="JAGFMF010011677">
    <property type="protein sequence ID" value="KAG8516569.1"/>
    <property type="molecule type" value="Genomic_DNA"/>
</dbReference>